<dbReference type="InterPro" id="IPR003594">
    <property type="entry name" value="HATPase_dom"/>
</dbReference>
<evidence type="ECO:0000313" key="11">
    <source>
        <dbReference type="EMBL" id="GGS56470.1"/>
    </source>
</evidence>
<keyword evidence="9" id="KW-0472">Membrane</keyword>
<dbReference type="Pfam" id="PF02518">
    <property type="entry name" value="HATPase_c"/>
    <property type="match status" value="1"/>
</dbReference>
<comment type="caution">
    <text evidence="11">The sequence shown here is derived from an EMBL/GenBank/DDBJ whole genome shotgun (WGS) entry which is preliminary data.</text>
</comment>
<evidence type="ECO:0000256" key="3">
    <source>
        <dbReference type="ARBA" id="ARBA00022553"/>
    </source>
</evidence>
<keyword evidence="9" id="KW-0812">Transmembrane</keyword>
<dbReference type="AlphaFoldDB" id="A0A918GT49"/>
<feature type="transmembrane region" description="Helical" evidence="9">
    <location>
        <begin position="62"/>
        <end position="89"/>
    </location>
</feature>
<gene>
    <name evidence="11" type="ORF">GCM10010171_59320</name>
</gene>
<dbReference type="InterPro" id="IPR011712">
    <property type="entry name" value="Sig_transdc_His_kin_sub3_dim/P"/>
</dbReference>
<keyword evidence="4" id="KW-0808">Transferase</keyword>
<comment type="catalytic activity">
    <reaction evidence="1">
        <text>ATP + protein L-histidine = ADP + protein N-phospho-L-histidine.</text>
        <dbReference type="EC" id="2.7.13.3"/>
    </reaction>
</comment>
<dbReference type="CDD" id="cd16917">
    <property type="entry name" value="HATPase_UhpB-NarQ-NarX-like"/>
    <property type="match status" value="1"/>
</dbReference>
<dbReference type="InterPro" id="IPR036890">
    <property type="entry name" value="HATPase_C_sf"/>
</dbReference>
<dbReference type="SUPFAM" id="SSF55874">
    <property type="entry name" value="ATPase domain of HSP90 chaperone/DNA topoisomerase II/histidine kinase"/>
    <property type="match status" value="1"/>
</dbReference>
<reference evidence="11" key="2">
    <citation type="submission" date="2020-09" db="EMBL/GenBank/DDBJ databases">
        <authorList>
            <person name="Sun Q."/>
            <person name="Ohkuma M."/>
        </authorList>
    </citation>
    <scope>NUCLEOTIDE SEQUENCE</scope>
    <source>
        <strain evidence="11">JCM 3276</strain>
    </source>
</reference>
<accession>A0A918GT49</accession>
<organism evidence="11 12">
    <name type="scientific">Actinokineospora fastidiosa</name>
    <dbReference type="NCBI Taxonomy" id="1816"/>
    <lineage>
        <taxon>Bacteria</taxon>
        <taxon>Bacillati</taxon>
        <taxon>Actinomycetota</taxon>
        <taxon>Actinomycetes</taxon>
        <taxon>Pseudonocardiales</taxon>
        <taxon>Pseudonocardiaceae</taxon>
        <taxon>Actinokineospora</taxon>
    </lineage>
</organism>
<dbReference type="PANTHER" id="PTHR24421:SF10">
    <property type="entry name" value="NITRATE_NITRITE SENSOR PROTEIN NARQ"/>
    <property type="match status" value="1"/>
</dbReference>
<dbReference type="Proteomes" id="UP000660680">
    <property type="component" value="Unassembled WGS sequence"/>
</dbReference>
<dbReference type="SMART" id="SM00387">
    <property type="entry name" value="HATPase_c"/>
    <property type="match status" value="1"/>
</dbReference>
<keyword evidence="8" id="KW-0902">Two-component regulatory system</keyword>
<dbReference type="Gene3D" id="3.30.565.10">
    <property type="entry name" value="Histidine kinase-like ATPase, C-terminal domain"/>
    <property type="match status" value="1"/>
</dbReference>
<evidence type="ECO:0000256" key="2">
    <source>
        <dbReference type="ARBA" id="ARBA00012438"/>
    </source>
</evidence>
<reference evidence="11" key="1">
    <citation type="journal article" date="2014" name="Int. J. Syst. Evol. Microbiol.">
        <title>Complete genome sequence of Corynebacterium casei LMG S-19264T (=DSM 44701T), isolated from a smear-ripened cheese.</title>
        <authorList>
            <consortium name="US DOE Joint Genome Institute (JGI-PGF)"/>
            <person name="Walter F."/>
            <person name="Albersmeier A."/>
            <person name="Kalinowski J."/>
            <person name="Ruckert C."/>
        </authorList>
    </citation>
    <scope>NUCLEOTIDE SEQUENCE</scope>
    <source>
        <strain evidence="11">JCM 3276</strain>
    </source>
</reference>
<feature type="domain" description="Histidine kinase/HSP90-like ATPase" evidence="10">
    <location>
        <begin position="268"/>
        <end position="357"/>
    </location>
</feature>
<keyword evidence="7" id="KW-0067">ATP-binding</keyword>
<dbReference type="EMBL" id="BMRB01000008">
    <property type="protein sequence ID" value="GGS56470.1"/>
    <property type="molecule type" value="Genomic_DNA"/>
</dbReference>
<dbReference type="Gene3D" id="1.20.5.1930">
    <property type="match status" value="1"/>
</dbReference>
<protein>
    <recommendedName>
        <fullName evidence="2">histidine kinase</fullName>
        <ecNumber evidence="2">2.7.13.3</ecNumber>
    </recommendedName>
</protein>
<keyword evidence="12" id="KW-1185">Reference proteome</keyword>
<proteinExistence type="predicted"/>
<keyword evidence="5" id="KW-0547">Nucleotide-binding</keyword>
<evidence type="ECO:0000256" key="9">
    <source>
        <dbReference type="SAM" id="Phobius"/>
    </source>
</evidence>
<sequence length="357" mass="37599">MRVARPNTADSTGALVLLAVDIWFNAAVQSPTPPMAWSAAFLAGSTLPLGWRRLAPVPVLGIVGTVVVAGTVAGVAISEAGVLVALYTVGSWRPRSMAVRCLVGFGLAKVAAELVAGFVPSWIPVLLILYCTAVVLGDQQRANRELAAQEQQARARLAAAAERSRIARELHDVVAHTVSVMVLYASVARRAVTSDPGRADAALAQVEASGRESLAELRRLLGALRTEPADLAPHASLDNLDDLVARCVAADLPVRLSVAGNRRPLPAGVELCAYRIVQEALTNAAKHAKPTKVTVDLDYRDAELRIDVRNDGPGRGGGDPGHGLIGMRERAALVGGAIDIRHDPGEFRVTATLPYQG</sequence>
<evidence type="ECO:0000256" key="5">
    <source>
        <dbReference type="ARBA" id="ARBA00022741"/>
    </source>
</evidence>
<name>A0A918GT49_9PSEU</name>
<keyword evidence="9" id="KW-1133">Transmembrane helix</keyword>
<dbReference type="PANTHER" id="PTHR24421">
    <property type="entry name" value="NITRATE/NITRITE SENSOR PROTEIN NARX-RELATED"/>
    <property type="match status" value="1"/>
</dbReference>
<evidence type="ECO:0000256" key="8">
    <source>
        <dbReference type="ARBA" id="ARBA00023012"/>
    </source>
</evidence>
<dbReference type="GO" id="GO:0005524">
    <property type="term" value="F:ATP binding"/>
    <property type="evidence" value="ECO:0007669"/>
    <property type="project" value="UniProtKB-KW"/>
</dbReference>
<dbReference type="RefSeq" id="WP_189213904.1">
    <property type="nucleotide sequence ID" value="NZ_BMRB01000008.1"/>
</dbReference>
<evidence type="ECO:0000259" key="10">
    <source>
        <dbReference type="SMART" id="SM00387"/>
    </source>
</evidence>
<dbReference type="GO" id="GO:0016020">
    <property type="term" value="C:membrane"/>
    <property type="evidence" value="ECO:0007669"/>
    <property type="project" value="InterPro"/>
</dbReference>
<evidence type="ECO:0000313" key="12">
    <source>
        <dbReference type="Proteomes" id="UP000660680"/>
    </source>
</evidence>
<keyword evidence="6 11" id="KW-0418">Kinase</keyword>
<dbReference type="GO" id="GO:0000155">
    <property type="term" value="F:phosphorelay sensor kinase activity"/>
    <property type="evidence" value="ECO:0007669"/>
    <property type="project" value="InterPro"/>
</dbReference>
<evidence type="ECO:0000256" key="1">
    <source>
        <dbReference type="ARBA" id="ARBA00000085"/>
    </source>
</evidence>
<dbReference type="EC" id="2.7.13.3" evidence="2"/>
<feature type="transmembrane region" description="Helical" evidence="9">
    <location>
        <begin position="110"/>
        <end position="136"/>
    </location>
</feature>
<keyword evidence="3" id="KW-0597">Phosphoprotein</keyword>
<dbReference type="GO" id="GO:0046983">
    <property type="term" value="F:protein dimerization activity"/>
    <property type="evidence" value="ECO:0007669"/>
    <property type="project" value="InterPro"/>
</dbReference>
<evidence type="ECO:0000256" key="7">
    <source>
        <dbReference type="ARBA" id="ARBA00022840"/>
    </source>
</evidence>
<evidence type="ECO:0000256" key="6">
    <source>
        <dbReference type="ARBA" id="ARBA00022777"/>
    </source>
</evidence>
<evidence type="ECO:0000256" key="4">
    <source>
        <dbReference type="ARBA" id="ARBA00022679"/>
    </source>
</evidence>
<dbReference type="Pfam" id="PF07730">
    <property type="entry name" value="HisKA_3"/>
    <property type="match status" value="1"/>
</dbReference>
<dbReference type="InterPro" id="IPR050482">
    <property type="entry name" value="Sensor_HK_TwoCompSys"/>
</dbReference>